<dbReference type="CDD" id="cd01066">
    <property type="entry name" value="APP_MetAP"/>
    <property type="match status" value="1"/>
</dbReference>
<dbReference type="InterPro" id="IPR036005">
    <property type="entry name" value="Creatinase/aminopeptidase-like"/>
</dbReference>
<evidence type="ECO:0000313" key="4">
    <source>
        <dbReference type="EMBL" id="PKY05000.1"/>
    </source>
</evidence>
<accession>A0A2I1D552</accession>
<keyword evidence="4" id="KW-0031">Aminopeptidase</keyword>
<dbReference type="PANTHER" id="PTHR46112:SF2">
    <property type="entry name" value="XAA-PRO AMINOPEPTIDASE P-RELATED"/>
    <property type="match status" value="1"/>
</dbReference>
<dbReference type="Proteomes" id="UP000234254">
    <property type="component" value="Unassembled WGS sequence"/>
</dbReference>
<proteinExistence type="predicted"/>
<dbReference type="InterPro" id="IPR000587">
    <property type="entry name" value="Creatinase_N"/>
</dbReference>
<dbReference type="InterPro" id="IPR029149">
    <property type="entry name" value="Creatin/AminoP/Spt16_N"/>
</dbReference>
<dbReference type="Pfam" id="PF00557">
    <property type="entry name" value="Peptidase_M24"/>
    <property type="match status" value="1"/>
</dbReference>
<name>A0A2I1D552_ASPC2</name>
<sequence>MTKSTPWTRSSRPRIERLTRRMLDDNISAIVCMSPEGTFYLSGFNPIIYSHPVIVIATPGHEPILLVFALRGKHACESTWTPDVRLYGTWAGIKTLAPTWQQALAMIIEDLGVAGKRIGVEEGWLSVAQYREVAGALPHAHLVDASASVSLCRQIKDPDEIGNARIAARIADVGMAAAVEALGQRGLTERQVVIAAMSAMNQDWACNYPEVEACDFGSLEGGNHNGLAVWVLSGPRKSYACDNPTQRIPQEGETVSVFIWTVANGIHAELERTVCIGSVAPAEKEAINAILNIRAEVADLLHPGIPIRALYEVAKKGFEKRGYGACLPGRIGHAIGLGAHESTSINGSSDMTLAAGMIVTLEPHIHISDVCGTQFSDTILITEAGPEYLTHFDGGYLEV</sequence>
<dbReference type="AlphaFoldDB" id="A0A2I1D552"/>
<dbReference type="RefSeq" id="XP_024693594.1">
    <property type="nucleotide sequence ID" value="XM_024837085.1"/>
</dbReference>
<evidence type="ECO:0000259" key="2">
    <source>
        <dbReference type="Pfam" id="PF00557"/>
    </source>
</evidence>
<gene>
    <name evidence="4" type="ORF">P168DRAFT_289832</name>
</gene>
<evidence type="ECO:0000259" key="3">
    <source>
        <dbReference type="Pfam" id="PF01321"/>
    </source>
</evidence>
<feature type="domain" description="Peptidase M24" evidence="2">
    <location>
        <begin position="164"/>
        <end position="383"/>
    </location>
</feature>
<dbReference type="EMBL" id="MSFM01000005">
    <property type="protein sequence ID" value="PKY05000.1"/>
    <property type="molecule type" value="Genomic_DNA"/>
</dbReference>
<organism evidence="4 5">
    <name type="scientific">Aspergillus campestris (strain IBT 28561)</name>
    <dbReference type="NCBI Taxonomy" id="1392248"/>
    <lineage>
        <taxon>Eukaryota</taxon>
        <taxon>Fungi</taxon>
        <taxon>Dikarya</taxon>
        <taxon>Ascomycota</taxon>
        <taxon>Pezizomycotina</taxon>
        <taxon>Eurotiomycetes</taxon>
        <taxon>Eurotiomycetidae</taxon>
        <taxon>Eurotiales</taxon>
        <taxon>Aspergillaceae</taxon>
        <taxon>Aspergillus</taxon>
        <taxon>Aspergillus subgen. Circumdati</taxon>
    </lineage>
</organism>
<evidence type="ECO:0000313" key="5">
    <source>
        <dbReference type="Proteomes" id="UP000234254"/>
    </source>
</evidence>
<dbReference type="SUPFAM" id="SSF53092">
    <property type="entry name" value="Creatinase/prolidase N-terminal domain"/>
    <property type="match status" value="1"/>
</dbReference>
<dbReference type="PANTHER" id="PTHR46112">
    <property type="entry name" value="AMINOPEPTIDASE"/>
    <property type="match status" value="1"/>
</dbReference>
<dbReference type="GO" id="GO:0004177">
    <property type="term" value="F:aminopeptidase activity"/>
    <property type="evidence" value="ECO:0007669"/>
    <property type="project" value="UniProtKB-KW"/>
</dbReference>
<keyword evidence="4" id="KW-0378">Hydrolase</keyword>
<dbReference type="Pfam" id="PF01321">
    <property type="entry name" value="Creatinase_N"/>
    <property type="match status" value="1"/>
</dbReference>
<dbReference type="Gene3D" id="3.90.230.10">
    <property type="entry name" value="Creatinase/methionine aminopeptidase superfamily"/>
    <property type="match status" value="1"/>
</dbReference>
<evidence type="ECO:0000256" key="1">
    <source>
        <dbReference type="ARBA" id="ARBA00020658"/>
    </source>
</evidence>
<dbReference type="SUPFAM" id="SSF55920">
    <property type="entry name" value="Creatinase/aminopeptidase"/>
    <property type="match status" value="1"/>
</dbReference>
<dbReference type="InterPro" id="IPR050659">
    <property type="entry name" value="Peptidase_M24B"/>
</dbReference>
<reference evidence="4" key="1">
    <citation type="submission" date="2016-12" db="EMBL/GenBank/DDBJ databases">
        <title>The genomes of Aspergillus section Nigri reveals drivers in fungal speciation.</title>
        <authorList>
            <consortium name="DOE Joint Genome Institute"/>
            <person name="Vesth T.C."/>
            <person name="Nybo J."/>
            <person name="Theobald S."/>
            <person name="Brandl J."/>
            <person name="Frisvad J.C."/>
            <person name="Nielsen K.F."/>
            <person name="Lyhne E.K."/>
            <person name="Kogle M.E."/>
            <person name="Kuo A."/>
            <person name="Riley R."/>
            <person name="Clum A."/>
            <person name="Nolan M."/>
            <person name="Lipzen A."/>
            <person name="Salamov A."/>
            <person name="Henrissat B."/>
            <person name="Wiebenga A."/>
            <person name="De vries R.P."/>
            <person name="Grigoriev I.V."/>
            <person name="Mortensen U.H."/>
            <person name="Andersen M.R."/>
            <person name="Baker S.E."/>
        </authorList>
    </citation>
    <scope>NUCLEOTIDE SEQUENCE</scope>
    <source>
        <strain evidence="4">IBT 28561</strain>
    </source>
</reference>
<dbReference type="InterPro" id="IPR000994">
    <property type="entry name" value="Pept_M24"/>
</dbReference>
<dbReference type="Gene3D" id="3.40.350.10">
    <property type="entry name" value="Creatinase/prolidase N-terminal domain"/>
    <property type="match status" value="1"/>
</dbReference>
<dbReference type="VEuPathDB" id="FungiDB:P168DRAFT_289832"/>
<feature type="domain" description="Creatinase N-terminal" evidence="3">
    <location>
        <begin position="14"/>
        <end position="155"/>
    </location>
</feature>
<comment type="caution">
    <text evidence="4">The sequence shown here is derived from an EMBL/GenBank/DDBJ whole genome shotgun (WGS) entry which is preliminary data.</text>
</comment>
<dbReference type="OrthoDB" id="9995434at2759"/>
<protein>
    <recommendedName>
        <fullName evidence="1">Probable Xaa-Pro aminopeptidase P</fullName>
    </recommendedName>
</protein>
<dbReference type="GeneID" id="36544609"/>
<keyword evidence="4" id="KW-0645">Protease</keyword>
<keyword evidence="5" id="KW-1185">Reference proteome</keyword>